<dbReference type="GO" id="GO:0051287">
    <property type="term" value="F:NAD binding"/>
    <property type="evidence" value="ECO:0007669"/>
    <property type="project" value="InterPro"/>
</dbReference>
<dbReference type="InterPro" id="IPR006140">
    <property type="entry name" value="D-isomer_DH_NAD-bd"/>
</dbReference>
<evidence type="ECO:0000313" key="4">
    <source>
        <dbReference type="Proteomes" id="UP000886743"/>
    </source>
</evidence>
<dbReference type="AlphaFoldDB" id="A0A9D1NH54"/>
<evidence type="ECO:0000313" key="3">
    <source>
        <dbReference type="EMBL" id="HIV03059.1"/>
    </source>
</evidence>
<feature type="domain" description="D-isomer specific 2-hydroxyacid dehydrogenase NAD-binding" evidence="1">
    <location>
        <begin position="147"/>
        <end position="232"/>
    </location>
</feature>
<dbReference type="InterPro" id="IPR036291">
    <property type="entry name" value="NAD(P)-bd_dom_sf"/>
</dbReference>
<name>A0A9D1NH54_9FIRM</name>
<dbReference type="NCBIfam" id="NF006162">
    <property type="entry name" value="PRK08306.1"/>
    <property type="match status" value="1"/>
</dbReference>
<organism evidence="3 4">
    <name type="scientific">Candidatus Aphodoplasma excrementigallinarum</name>
    <dbReference type="NCBI Taxonomy" id="2840673"/>
    <lineage>
        <taxon>Bacteria</taxon>
        <taxon>Bacillati</taxon>
        <taxon>Bacillota</taxon>
        <taxon>Clostridia</taxon>
        <taxon>Eubacteriales</taxon>
        <taxon>Candidatus Aphodoplasma</taxon>
    </lineage>
</organism>
<dbReference type="Pfam" id="PF16924">
    <property type="entry name" value="DpaA_N"/>
    <property type="match status" value="1"/>
</dbReference>
<evidence type="ECO:0000259" key="2">
    <source>
        <dbReference type="Pfam" id="PF16924"/>
    </source>
</evidence>
<evidence type="ECO:0000259" key="1">
    <source>
        <dbReference type="Pfam" id="PF02826"/>
    </source>
</evidence>
<gene>
    <name evidence="3" type="primary">dpsA</name>
    <name evidence="3" type="ORF">IAC74_05740</name>
</gene>
<dbReference type="InterPro" id="IPR031629">
    <property type="entry name" value="DpaA_N"/>
</dbReference>
<dbReference type="EMBL" id="DVOF01000167">
    <property type="protein sequence ID" value="HIV03059.1"/>
    <property type="molecule type" value="Genomic_DNA"/>
</dbReference>
<dbReference type="Proteomes" id="UP000886743">
    <property type="component" value="Unassembled WGS sequence"/>
</dbReference>
<reference evidence="3" key="1">
    <citation type="submission" date="2020-10" db="EMBL/GenBank/DDBJ databases">
        <authorList>
            <person name="Gilroy R."/>
        </authorList>
    </citation>
    <scope>NUCLEOTIDE SEQUENCE</scope>
    <source>
        <strain evidence="3">4920</strain>
    </source>
</reference>
<reference evidence="3" key="2">
    <citation type="journal article" date="2021" name="PeerJ">
        <title>Extensive microbial diversity within the chicken gut microbiome revealed by metagenomics and culture.</title>
        <authorList>
            <person name="Gilroy R."/>
            <person name="Ravi A."/>
            <person name="Getino M."/>
            <person name="Pursley I."/>
            <person name="Horton D.L."/>
            <person name="Alikhan N.F."/>
            <person name="Baker D."/>
            <person name="Gharbi K."/>
            <person name="Hall N."/>
            <person name="Watson M."/>
            <person name="Adriaenssens E.M."/>
            <person name="Foster-Nyarko E."/>
            <person name="Jarju S."/>
            <person name="Secka A."/>
            <person name="Antonio M."/>
            <person name="Oren A."/>
            <person name="Chaudhuri R.R."/>
            <person name="La Ragione R."/>
            <person name="Hildebrand F."/>
            <person name="Pallen M.J."/>
        </authorList>
    </citation>
    <scope>NUCLEOTIDE SEQUENCE</scope>
    <source>
        <strain evidence="3">4920</strain>
    </source>
</reference>
<sequence>MANHRNFAIIGGDMRQIRLANALSEEGYPVSVYGFEADTPYLSLIPAASLEEALSGANIIVLPLPAVADGGYVSAPYFKGKIDINTLLEKMNKNQILLGGKLDDGLKTLIDVHNVYAIDYFLREELTVLNAIPTAEGALSIAFNETATTLCGSKCLVIGFGRIGKVLCNMLDGIGAKVCAAARKYEAFAWIDAYGYDHCHIDQLESAIGQYDIIFNTVPHKVLSRKVLKNVRGDTLVIDLASKPGGVDLNAAKEYGIKTVWALSLPGRVAPISAGDIIKQTVLNICTELGV</sequence>
<comment type="caution">
    <text evidence="3">The sequence shown here is derived from an EMBL/GenBank/DDBJ whole genome shotgun (WGS) entry which is preliminary data.</text>
</comment>
<dbReference type="Pfam" id="PF02826">
    <property type="entry name" value="2-Hacid_dh_C"/>
    <property type="match status" value="1"/>
</dbReference>
<dbReference type="SUPFAM" id="SSF51735">
    <property type="entry name" value="NAD(P)-binding Rossmann-fold domains"/>
    <property type="match status" value="1"/>
</dbReference>
<dbReference type="Gene3D" id="3.40.50.720">
    <property type="entry name" value="NAD(P)-binding Rossmann-like Domain"/>
    <property type="match status" value="1"/>
</dbReference>
<proteinExistence type="predicted"/>
<accession>A0A9D1NH54</accession>
<feature type="domain" description="Dipicolinate synthase subunit A N-terminal" evidence="2">
    <location>
        <begin position="7"/>
        <end position="121"/>
    </location>
</feature>
<protein>
    <submittedName>
        <fullName evidence="3">Dipicolinate synthase subunit DpsA</fullName>
    </submittedName>
</protein>